<name>A0AAI9N5E3_9BURK</name>
<evidence type="ECO:0008006" key="4">
    <source>
        <dbReference type="Google" id="ProtNLM"/>
    </source>
</evidence>
<protein>
    <recommendedName>
        <fullName evidence="4">MotA/TolQ/ExbB proton channel family protein</fullName>
    </recommendedName>
</protein>
<feature type="transmembrane region" description="Helical" evidence="1">
    <location>
        <begin position="20"/>
        <end position="40"/>
    </location>
</feature>
<feature type="transmembrane region" description="Helical" evidence="1">
    <location>
        <begin position="91"/>
        <end position="114"/>
    </location>
</feature>
<comment type="caution">
    <text evidence="2">The sequence shown here is derived from an EMBL/GenBank/DDBJ whole genome shotgun (WGS) entry which is preliminary data.</text>
</comment>
<proteinExistence type="predicted"/>
<keyword evidence="1" id="KW-1133">Transmembrane helix</keyword>
<keyword evidence="1" id="KW-0472">Membrane</keyword>
<dbReference type="EMBL" id="AEEC02000002">
    <property type="protein sequence ID" value="EOA06425.1"/>
    <property type="molecule type" value="Genomic_DNA"/>
</dbReference>
<evidence type="ECO:0000256" key="1">
    <source>
        <dbReference type="SAM" id="Phobius"/>
    </source>
</evidence>
<feature type="transmembrane region" description="Helical" evidence="1">
    <location>
        <begin position="134"/>
        <end position="155"/>
    </location>
</feature>
<dbReference type="RefSeq" id="WP_006461473.1">
    <property type="nucleotide sequence ID" value="NZ_AEEC02000002.1"/>
</dbReference>
<dbReference type="AlphaFoldDB" id="A0AAI9N5E3"/>
<organism evidence="2 3">
    <name type="scientific">Herbaspirillum frisingense GSF30</name>
    <dbReference type="NCBI Taxonomy" id="864073"/>
    <lineage>
        <taxon>Bacteria</taxon>
        <taxon>Pseudomonadati</taxon>
        <taxon>Pseudomonadota</taxon>
        <taxon>Betaproteobacteria</taxon>
        <taxon>Burkholderiales</taxon>
        <taxon>Oxalobacteraceae</taxon>
        <taxon>Herbaspirillum</taxon>
    </lineage>
</organism>
<evidence type="ECO:0000313" key="3">
    <source>
        <dbReference type="Proteomes" id="UP000006772"/>
    </source>
</evidence>
<gene>
    <name evidence="2" type="ORF">HFRIS_001659</name>
</gene>
<accession>A0AAI9N5E3</accession>
<dbReference type="Proteomes" id="UP000006772">
    <property type="component" value="Unassembled WGS sequence"/>
</dbReference>
<evidence type="ECO:0000313" key="2">
    <source>
        <dbReference type="EMBL" id="EOA06425.1"/>
    </source>
</evidence>
<sequence>MNKSVLDFLMPQWNGAVDGGLQLVVALLLLALAIGLPLLLARSARPAQWEARLGVLTGERHALPAPTTPEELSQAVATAPERWAQVAPGMVLMLGLLGSFIGLGLALGDTAAVLGPQQAPGALAAVIDALGAKFRMATWGILAYLILKICITLSAREQARLAWSVSTLRRLDTEQAHARAQLEAQDRQRLIDAITHSGNALLAAQQAEAQRAHLRHAELIDALQRQTARSS</sequence>
<reference evidence="2 3" key="1">
    <citation type="journal article" date="2013" name="Front. Microbiol.">
        <title>The genome of the endophytic bacterium H. frisingense GSF30(T) identifies diverse strategies in the Herbaspirillum genus to interact with plants.</title>
        <authorList>
            <person name="Straub D."/>
            <person name="Rothballer M."/>
            <person name="Hartmann A."/>
            <person name="Ludewig U."/>
        </authorList>
    </citation>
    <scope>NUCLEOTIDE SEQUENCE [LARGE SCALE GENOMIC DNA]</scope>
    <source>
        <strain evidence="2 3">GSF30</strain>
    </source>
</reference>
<keyword evidence="1" id="KW-0812">Transmembrane</keyword>